<evidence type="ECO:0008006" key="6">
    <source>
        <dbReference type="Google" id="ProtNLM"/>
    </source>
</evidence>
<dbReference type="InterPro" id="IPR030831">
    <property type="entry name" value="Fuse-rel_SoxYZ"/>
</dbReference>
<sequence length="269" mass="28448">MMQKHAAALALGALMALVALAGPARAADDDPWPDLKTAIFGDKAVADGSAFMRVEAPQRAYDAAVVPVTVRFDGGHMPAGRIRAVTLVIDKNPAPVAAVFRLGDGIADPTIGTRVRVNEYTNIHAVAETADGSLFVAAAFVKAAGGCSAPALKTPDDAMVHLGEMRTKNLDAVQIGEPSRVELLIRHPNYSGMQMDQIKRTYVPARFVESIDVSYDGARLLQVEGNISLSENPMVEFSFTPTGTGRLSATAKDSDGAVFTEAWPVPATM</sequence>
<dbReference type="InterPro" id="IPR014880">
    <property type="entry name" value="SoxZ_dom"/>
</dbReference>
<organism evidence="4 5">
    <name type="scientific">Inquilinus limosus MP06</name>
    <dbReference type="NCBI Taxonomy" id="1398085"/>
    <lineage>
        <taxon>Bacteria</taxon>
        <taxon>Pseudomonadati</taxon>
        <taxon>Pseudomonadota</taxon>
        <taxon>Alphaproteobacteria</taxon>
        <taxon>Rhodospirillales</taxon>
        <taxon>Rhodospirillaceae</taxon>
        <taxon>Inquilinus</taxon>
    </lineage>
</organism>
<dbReference type="InterPro" id="IPR032711">
    <property type="entry name" value="SoxY"/>
</dbReference>
<dbReference type="EMBL" id="JANX01000446">
    <property type="protein sequence ID" value="KGM31744.1"/>
    <property type="molecule type" value="Genomic_DNA"/>
</dbReference>
<dbReference type="SUPFAM" id="SSF81296">
    <property type="entry name" value="E set domains"/>
    <property type="match status" value="1"/>
</dbReference>
<comment type="caution">
    <text evidence="4">The sequence shown here is derived from an EMBL/GenBank/DDBJ whole genome shotgun (WGS) entry which is preliminary data.</text>
</comment>
<dbReference type="AlphaFoldDB" id="A0A0A0D138"/>
<dbReference type="Pfam" id="PF08770">
    <property type="entry name" value="SoxZ"/>
    <property type="match status" value="1"/>
</dbReference>
<evidence type="ECO:0000313" key="4">
    <source>
        <dbReference type="EMBL" id="KGM31744.1"/>
    </source>
</evidence>
<evidence type="ECO:0000256" key="1">
    <source>
        <dbReference type="SAM" id="SignalP"/>
    </source>
</evidence>
<dbReference type="Gene3D" id="2.60.40.10">
    <property type="entry name" value="Immunoglobulins"/>
    <property type="match status" value="1"/>
</dbReference>
<gene>
    <name evidence="4" type="ORF">P409_25445</name>
</gene>
<dbReference type="InterPro" id="IPR014756">
    <property type="entry name" value="Ig_E-set"/>
</dbReference>
<dbReference type="NCBIfam" id="TIGR04557">
    <property type="entry name" value="fuse_rel_SoxYZ"/>
    <property type="match status" value="1"/>
</dbReference>
<evidence type="ECO:0000259" key="3">
    <source>
        <dbReference type="Pfam" id="PF13501"/>
    </source>
</evidence>
<feature type="domain" description="Sulphur oxidation protein SoxZ" evidence="2">
    <location>
        <begin position="171"/>
        <end position="262"/>
    </location>
</feature>
<dbReference type="InterPro" id="IPR038162">
    <property type="entry name" value="SoxY_sf"/>
</dbReference>
<proteinExistence type="predicted"/>
<dbReference type="Pfam" id="PF13501">
    <property type="entry name" value="SoxY"/>
    <property type="match status" value="1"/>
</dbReference>
<protein>
    <recommendedName>
        <fullName evidence="6">Sulfur oxidation protein SoxZ</fullName>
    </recommendedName>
</protein>
<accession>A0A0A0D138</accession>
<dbReference type="Gene3D" id="2.60.40.2470">
    <property type="entry name" value="SoxY domain"/>
    <property type="match status" value="1"/>
</dbReference>
<evidence type="ECO:0000259" key="2">
    <source>
        <dbReference type="Pfam" id="PF08770"/>
    </source>
</evidence>
<name>A0A0A0D138_9PROT</name>
<feature type="chain" id="PRO_5001968161" description="Sulfur oxidation protein SoxZ" evidence="1">
    <location>
        <begin position="27"/>
        <end position="269"/>
    </location>
</feature>
<feature type="signal peptide" evidence="1">
    <location>
        <begin position="1"/>
        <end position="26"/>
    </location>
</feature>
<evidence type="ECO:0000313" key="5">
    <source>
        <dbReference type="Proteomes" id="UP000029995"/>
    </source>
</evidence>
<keyword evidence="1" id="KW-0732">Signal</keyword>
<reference evidence="4 5" key="1">
    <citation type="submission" date="2014-01" db="EMBL/GenBank/DDBJ databases">
        <title>Genome sequence determination for a cystic fibrosis isolate, Inquilinus limosus.</title>
        <authorList>
            <person name="Pino M."/>
            <person name="Di Conza J."/>
            <person name="Gutkind G."/>
        </authorList>
    </citation>
    <scope>NUCLEOTIDE SEQUENCE [LARGE SCALE GENOMIC DNA]</scope>
    <source>
        <strain evidence="4 5">MP06</strain>
    </source>
</reference>
<feature type="domain" description="Ig-like SoxY" evidence="3">
    <location>
        <begin position="37"/>
        <end position="147"/>
    </location>
</feature>
<dbReference type="InterPro" id="IPR013783">
    <property type="entry name" value="Ig-like_fold"/>
</dbReference>
<dbReference type="Proteomes" id="UP000029995">
    <property type="component" value="Unassembled WGS sequence"/>
</dbReference>